<dbReference type="PANTHER" id="PTHR14218:SF19">
    <property type="entry name" value="SERINE PROTEASE AORO, PUTATIVE (AFU_ORTHOLOGUE AFUA_6G10250)-RELATED"/>
    <property type="match status" value="1"/>
</dbReference>
<evidence type="ECO:0000313" key="5">
    <source>
        <dbReference type="Proteomes" id="UP000030106"/>
    </source>
</evidence>
<evidence type="ECO:0000259" key="3">
    <source>
        <dbReference type="SMART" id="SM00944"/>
    </source>
</evidence>
<name>A0A0A2VK73_BEABA</name>
<feature type="chain" id="PRO_5002006952" evidence="2">
    <location>
        <begin position="17"/>
        <end position="224"/>
    </location>
</feature>
<dbReference type="GO" id="GO:0004175">
    <property type="term" value="F:endopeptidase activity"/>
    <property type="evidence" value="ECO:0007669"/>
    <property type="project" value="TreeGrafter"/>
</dbReference>
<dbReference type="STRING" id="1245745.A0A0A2VK73"/>
<accession>A0A0A2VK73</accession>
<dbReference type="InterPro" id="IPR050819">
    <property type="entry name" value="Tripeptidyl-peptidase_I"/>
</dbReference>
<dbReference type="SUPFAM" id="SSF54897">
    <property type="entry name" value="Protease propeptides/inhibitors"/>
    <property type="match status" value="1"/>
</dbReference>
<proteinExistence type="predicted"/>
<evidence type="ECO:0000256" key="1">
    <source>
        <dbReference type="SAM" id="MobiDB-lite"/>
    </source>
</evidence>
<organism evidence="4 5">
    <name type="scientific">Beauveria bassiana D1-5</name>
    <dbReference type="NCBI Taxonomy" id="1245745"/>
    <lineage>
        <taxon>Eukaryota</taxon>
        <taxon>Fungi</taxon>
        <taxon>Dikarya</taxon>
        <taxon>Ascomycota</taxon>
        <taxon>Pezizomycotina</taxon>
        <taxon>Sordariomycetes</taxon>
        <taxon>Hypocreomycetidae</taxon>
        <taxon>Hypocreales</taxon>
        <taxon>Cordycipitaceae</taxon>
        <taxon>Beauveria</taxon>
    </lineage>
</organism>
<feature type="signal peptide" evidence="2">
    <location>
        <begin position="1"/>
        <end position="16"/>
    </location>
</feature>
<keyword evidence="2" id="KW-0732">Signal</keyword>
<evidence type="ECO:0000313" key="4">
    <source>
        <dbReference type="EMBL" id="KGQ06545.1"/>
    </source>
</evidence>
<dbReference type="AlphaFoldDB" id="A0A0A2VK73"/>
<feature type="region of interest" description="Disordered" evidence="1">
    <location>
        <begin position="202"/>
        <end position="224"/>
    </location>
</feature>
<dbReference type="HOGENOM" id="CLU_1234799_0_0_1"/>
<sequence length="224" mass="24538">MKTTLLIASLAAGTLAFPSDTYTVHQRRNLVYDARFEKRSAVDADSKIPFEIALKQGNLQEAEDKLYDMQHLSREEVVSMFAADDQSIASVKQWLIGHGIAEKDIHVNPTKTWITVDTTAGVVEKALKTRYHIYRSTASGQDHIGSEEYSLPNHLLDVVDFVRPGPAMSKVTVRATQPAKGPAAIKEPVRNLSQDQLKTLEDAIKTGPSGGSDAHNANPPPPPE</sequence>
<dbReference type="Proteomes" id="UP000030106">
    <property type="component" value="Unassembled WGS sequence"/>
</dbReference>
<dbReference type="GO" id="GO:0006508">
    <property type="term" value="P:proteolysis"/>
    <property type="evidence" value="ECO:0007669"/>
    <property type="project" value="TreeGrafter"/>
</dbReference>
<dbReference type="InterPro" id="IPR015366">
    <property type="entry name" value="S53_propep"/>
</dbReference>
<comment type="caution">
    <text evidence="4">The sequence shown here is derived from an EMBL/GenBank/DDBJ whole genome shotgun (WGS) entry which is preliminary data.</text>
</comment>
<gene>
    <name evidence="4" type="ORF">BBAD15_g8131</name>
</gene>
<evidence type="ECO:0000256" key="2">
    <source>
        <dbReference type="SAM" id="SignalP"/>
    </source>
</evidence>
<protein>
    <submittedName>
        <fullName evidence="4">Tripeptidyl-peptidase sed1</fullName>
    </submittedName>
</protein>
<dbReference type="SMART" id="SM00944">
    <property type="entry name" value="Pro-kuma_activ"/>
    <property type="match status" value="1"/>
</dbReference>
<dbReference type="GO" id="GO:0008240">
    <property type="term" value="F:tripeptidyl-peptidase activity"/>
    <property type="evidence" value="ECO:0007669"/>
    <property type="project" value="TreeGrafter"/>
</dbReference>
<dbReference type="CDD" id="cd11377">
    <property type="entry name" value="Pro-peptidase_S53"/>
    <property type="match status" value="1"/>
</dbReference>
<dbReference type="PANTHER" id="PTHR14218">
    <property type="entry name" value="PROTEASE S8 TRIPEPTIDYL PEPTIDASE I CLN2"/>
    <property type="match status" value="1"/>
</dbReference>
<dbReference type="EMBL" id="ANFO01000801">
    <property type="protein sequence ID" value="KGQ06545.1"/>
    <property type="molecule type" value="Genomic_DNA"/>
</dbReference>
<reference evidence="4 5" key="1">
    <citation type="submission" date="2012-10" db="EMBL/GenBank/DDBJ databases">
        <title>Genome sequencing and analysis of entomopathogenic fungi Beauveria bassiana D1-5.</title>
        <authorList>
            <person name="Li Q."/>
            <person name="Wang L."/>
            <person name="Zhang Z."/>
            <person name="Wang Q."/>
            <person name="Ren J."/>
            <person name="Wang M."/>
            <person name="Xu W."/>
            <person name="Wang J."/>
            <person name="Lu Y."/>
            <person name="Du Q."/>
            <person name="Sun Z."/>
        </authorList>
    </citation>
    <scope>NUCLEOTIDE SEQUENCE [LARGE SCALE GENOMIC DNA]</scope>
    <source>
        <strain evidence="4 5">D1-5</strain>
    </source>
</reference>
<feature type="domain" description="Peptidase S53 activation" evidence="3">
    <location>
        <begin position="33"/>
        <end position="168"/>
    </location>
</feature>
<dbReference type="Pfam" id="PF09286">
    <property type="entry name" value="Pro-kuma_activ"/>
    <property type="match status" value="1"/>
</dbReference>